<sequence>MHMALPWAKPWPCWTLLIPSDIRLRNVINYGAFADKFLESQELACKIAMPEYDLAMKTPNRTREADAKLEILKENIAILGQISEHS</sequence>
<protein>
    <submittedName>
        <fullName evidence="1">Uncharacterized protein</fullName>
    </submittedName>
</protein>
<keyword evidence="2" id="KW-1185">Reference proteome</keyword>
<dbReference type="EMBL" id="JBICBT010000602">
    <property type="protein sequence ID" value="KAL3107952.1"/>
    <property type="molecule type" value="Genomic_DNA"/>
</dbReference>
<name>A0ABD2KZ58_9BILA</name>
<evidence type="ECO:0000313" key="2">
    <source>
        <dbReference type="Proteomes" id="UP001620626"/>
    </source>
</evidence>
<gene>
    <name evidence="1" type="ORF">niasHT_012860</name>
</gene>
<reference evidence="1 2" key="1">
    <citation type="submission" date="2024-10" db="EMBL/GenBank/DDBJ databases">
        <authorList>
            <person name="Kim D."/>
        </authorList>
    </citation>
    <scope>NUCLEOTIDE SEQUENCE [LARGE SCALE GENOMIC DNA]</scope>
    <source>
        <strain evidence="1">BH-2024</strain>
    </source>
</reference>
<dbReference type="AlphaFoldDB" id="A0ABD2KZ58"/>
<proteinExistence type="predicted"/>
<accession>A0ABD2KZ58</accession>
<organism evidence="1 2">
    <name type="scientific">Heterodera trifolii</name>
    <dbReference type="NCBI Taxonomy" id="157864"/>
    <lineage>
        <taxon>Eukaryota</taxon>
        <taxon>Metazoa</taxon>
        <taxon>Ecdysozoa</taxon>
        <taxon>Nematoda</taxon>
        <taxon>Chromadorea</taxon>
        <taxon>Rhabditida</taxon>
        <taxon>Tylenchina</taxon>
        <taxon>Tylenchomorpha</taxon>
        <taxon>Tylenchoidea</taxon>
        <taxon>Heteroderidae</taxon>
        <taxon>Heteroderinae</taxon>
        <taxon>Heterodera</taxon>
    </lineage>
</organism>
<comment type="caution">
    <text evidence="1">The sequence shown here is derived from an EMBL/GenBank/DDBJ whole genome shotgun (WGS) entry which is preliminary data.</text>
</comment>
<dbReference type="Proteomes" id="UP001620626">
    <property type="component" value="Unassembled WGS sequence"/>
</dbReference>
<evidence type="ECO:0000313" key="1">
    <source>
        <dbReference type="EMBL" id="KAL3107952.1"/>
    </source>
</evidence>